<accession>A0A066XZR4</accession>
<dbReference type="AlphaFoldDB" id="A0A066XZR4"/>
<reference evidence="2" key="1">
    <citation type="journal article" date="2014" name="Genome Announc.">
        <title>Draft genome sequence of Colletotrichum sublineola, a destructive pathogen of cultivated sorghum.</title>
        <authorList>
            <person name="Baroncelli R."/>
            <person name="Sanz-Martin J.M."/>
            <person name="Rech G.E."/>
            <person name="Sukno S.A."/>
            <person name="Thon M.R."/>
        </authorList>
    </citation>
    <scope>NUCLEOTIDE SEQUENCE [LARGE SCALE GENOMIC DNA]</scope>
    <source>
        <strain evidence="2">TX430BB</strain>
    </source>
</reference>
<keyword evidence="2" id="KW-1185">Reference proteome</keyword>
<evidence type="ECO:0000313" key="2">
    <source>
        <dbReference type="Proteomes" id="UP000027238"/>
    </source>
</evidence>
<dbReference type="eggNOG" id="ENOG502SEJW">
    <property type="taxonomic scope" value="Eukaryota"/>
</dbReference>
<protein>
    <recommendedName>
        <fullName evidence="3">AIG2-like family protein</fullName>
    </recommendedName>
</protein>
<gene>
    <name evidence="1" type="ORF">CSUB01_08663</name>
</gene>
<dbReference type="InterPro" id="IPR013024">
    <property type="entry name" value="GGCT-like"/>
</dbReference>
<organism evidence="1 2">
    <name type="scientific">Colletotrichum sublineola</name>
    <name type="common">Sorghum anthracnose fungus</name>
    <dbReference type="NCBI Taxonomy" id="1173701"/>
    <lineage>
        <taxon>Eukaryota</taxon>
        <taxon>Fungi</taxon>
        <taxon>Dikarya</taxon>
        <taxon>Ascomycota</taxon>
        <taxon>Pezizomycotina</taxon>
        <taxon>Sordariomycetes</taxon>
        <taxon>Hypocreomycetidae</taxon>
        <taxon>Glomerellales</taxon>
        <taxon>Glomerellaceae</taxon>
        <taxon>Colletotrichum</taxon>
        <taxon>Colletotrichum graminicola species complex</taxon>
    </lineage>
</organism>
<dbReference type="OrthoDB" id="1044435at2759"/>
<dbReference type="HOGENOM" id="CLU_093936_2_0_1"/>
<dbReference type="SUPFAM" id="SSF110857">
    <property type="entry name" value="Gamma-glutamyl cyclotransferase-like"/>
    <property type="match status" value="1"/>
</dbReference>
<name>A0A066XZR4_COLSU</name>
<evidence type="ECO:0008006" key="3">
    <source>
        <dbReference type="Google" id="ProtNLM"/>
    </source>
</evidence>
<dbReference type="EMBL" id="JMSE01000214">
    <property type="protein sequence ID" value="KDN71276.1"/>
    <property type="molecule type" value="Genomic_DNA"/>
</dbReference>
<proteinExistence type="predicted"/>
<dbReference type="InterPro" id="IPR036568">
    <property type="entry name" value="GGCT-like_sf"/>
</dbReference>
<comment type="caution">
    <text evidence="1">The sequence shown here is derived from an EMBL/GenBank/DDBJ whole genome shotgun (WGS) entry which is preliminary data.</text>
</comment>
<evidence type="ECO:0000313" key="1">
    <source>
        <dbReference type="EMBL" id="KDN71276.1"/>
    </source>
</evidence>
<dbReference type="OMA" id="LTTEPWE"/>
<dbReference type="CDD" id="cd06661">
    <property type="entry name" value="GGCT_like"/>
    <property type="match status" value="1"/>
</dbReference>
<sequence length="145" mass="16651">MTSKPPRPAFLYGTLCARPLLPWVLTGDAAQVEGIATLVCPAKAEGFVRYSLRSRGNPAARQKLDDFEGEVYRVAAVQAASLDSKTTVESGIYSWDGDREMVSDTLRDLDWFIWESLQDWINFFFFRDWSWWDKMKIEDKEMVLG</sequence>
<dbReference type="Proteomes" id="UP000027238">
    <property type="component" value="Unassembled WGS sequence"/>
</dbReference>